<dbReference type="CDD" id="cd20623">
    <property type="entry name" value="CYP_unk"/>
    <property type="match status" value="1"/>
</dbReference>
<name>A0ABN2WIQ6_9ACTN</name>
<comment type="caution">
    <text evidence="3">The sequence shown here is derived from an EMBL/GenBank/DDBJ whole genome shotgun (WGS) entry which is preliminary data.</text>
</comment>
<proteinExistence type="inferred from homology"/>
<dbReference type="InterPro" id="IPR036396">
    <property type="entry name" value="Cyt_P450_sf"/>
</dbReference>
<gene>
    <name evidence="3" type="ORF">GCM10009801_59770</name>
</gene>
<dbReference type="EMBL" id="BAAAPE010000015">
    <property type="protein sequence ID" value="GAA2092944.1"/>
    <property type="molecule type" value="Genomic_DNA"/>
</dbReference>
<organism evidence="3 4">
    <name type="scientific">Streptomyces albiaxialis</name>
    <dbReference type="NCBI Taxonomy" id="329523"/>
    <lineage>
        <taxon>Bacteria</taxon>
        <taxon>Bacillati</taxon>
        <taxon>Actinomycetota</taxon>
        <taxon>Actinomycetes</taxon>
        <taxon>Kitasatosporales</taxon>
        <taxon>Streptomycetaceae</taxon>
        <taxon>Streptomyces</taxon>
    </lineage>
</organism>
<dbReference type="PANTHER" id="PTHR46696">
    <property type="entry name" value="P450, PUTATIVE (EUROFUNG)-RELATED"/>
    <property type="match status" value="1"/>
</dbReference>
<evidence type="ECO:0000313" key="3">
    <source>
        <dbReference type="EMBL" id="GAA2092944.1"/>
    </source>
</evidence>
<dbReference type="InterPro" id="IPR002397">
    <property type="entry name" value="Cyt_P450_B"/>
</dbReference>
<reference evidence="3 4" key="1">
    <citation type="journal article" date="2019" name="Int. J. Syst. Evol. Microbiol.">
        <title>The Global Catalogue of Microorganisms (GCM) 10K type strain sequencing project: providing services to taxonomists for standard genome sequencing and annotation.</title>
        <authorList>
            <consortium name="The Broad Institute Genomics Platform"/>
            <consortium name="The Broad Institute Genome Sequencing Center for Infectious Disease"/>
            <person name="Wu L."/>
            <person name="Ma J."/>
        </authorList>
    </citation>
    <scope>NUCLEOTIDE SEQUENCE [LARGE SCALE GENOMIC DNA]</scope>
    <source>
        <strain evidence="3 4">JCM 15478</strain>
    </source>
</reference>
<evidence type="ECO:0000256" key="2">
    <source>
        <dbReference type="SAM" id="MobiDB-lite"/>
    </source>
</evidence>
<dbReference type="SUPFAM" id="SSF48264">
    <property type="entry name" value="Cytochrome P450"/>
    <property type="match status" value="1"/>
</dbReference>
<comment type="similarity">
    <text evidence="1">Belongs to the cytochrome P450 family.</text>
</comment>
<dbReference type="PANTHER" id="PTHR46696:SF1">
    <property type="entry name" value="CYTOCHROME P450 YJIB-RELATED"/>
    <property type="match status" value="1"/>
</dbReference>
<keyword evidence="4" id="KW-1185">Reference proteome</keyword>
<sequence length="444" mass="47694">MTTAPQPSSHPATPPSPPPGCPAHASAGGSELTFQADAVPLMGPRFQNDNRAQLYRDMHAQHGPLAPVTLPGDVPGWLVLGYRELHQITSNPALFSRDSGLWNQWGRIPADWPLMPMVGKQPSILYTVGERHQRRSALVSDALAAVDPFELRDHAERFADRLIDQLCGRGEADLVSEYAKVLPALVLARLYGFSDEDGAALVPSINALVDGAEGALEGRDHVQSSMGRLLASRQALPGAGVASRMLNHDYADGFSFEEILEDMMVNIVAGHQPTADWIGNSLRLMLTDDRFAASLSGGRHSVGEAMNEVLWEDTPTQNIAGRWATRDTQLGGRRVAAGDLLILSFAAANGDPQVRPDRSAFTGGNNAFLSFGHGDHRCPYPAQDIAEGIARTGIEVLLDRLPDVDLAVGPQALVWRPSPWLRGLASLPVRFTPTPSTAASGGTR</sequence>
<evidence type="ECO:0000313" key="4">
    <source>
        <dbReference type="Proteomes" id="UP001500016"/>
    </source>
</evidence>
<feature type="compositionally biased region" description="Low complexity" evidence="2">
    <location>
        <begin position="1"/>
        <end position="11"/>
    </location>
</feature>
<feature type="region of interest" description="Disordered" evidence="2">
    <location>
        <begin position="1"/>
        <end position="28"/>
    </location>
</feature>
<evidence type="ECO:0000256" key="1">
    <source>
        <dbReference type="ARBA" id="ARBA00010617"/>
    </source>
</evidence>
<accession>A0ABN2WIQ6</accession>
<dbReference type="Proteomes" id="UP001500016">
    <property type="component" value="Unassembled WGS sequence"/>
</dbReference>
<protein>
    <submittedName>
        <fullName evidence="3">Cytochrome P450</fullName>
    </submittedName>
</protein>
<dbReference type="PRINTS" id="PR00359">
    <property type="entry name" value="BP450"/>
</dbReference>
<feature type="compositionally biased region" description="Pro residues" evidence="2">
    <location>
        <begin position="12"/>
        <end position="21"/>
    </location>
</feature>
<dbReference type="Gene3D" id="1.10.630.10">
    <property type="entry name" value="Cytochrome P450"/>
    <property type="match status" value="1"/>
</dbReference>